<protein>
    <recommendedName>
        <fullName evidence="4">THH1/TOM1/TOM3 domain-containing protein</fullName>
    </recommendedName>
</protein>
<sequence length="497" mass="53907">MLSVPALRPLTVLLNVISWAAFFLVAGLTAFWGDVETFRDDSILLIGIMNVFLAATFGCFGLRAMNGLPDDFALRRRDVIVKIYFLCTACPVLFTIRGIYNLWYYFSSELSFYPAWAAPVVFDGGIFLLCEAVPSALIIFVFWHRSPPPRDFDAVQEEIWKHRRDRDLGFFDSNPHTPLNPQYAGALPGHHQRSQQYAGAGGPQGNAYPGSQPGGSEYVPPPPVSMHAQQPGAQFDPMQMGVAGQPPYGYSSYPTGESVQQPGGSSGGIPRVPPVAATPSYYPPVFVPPPSFPEGPPAHMQHQGAMPSHPLRHPTADTSVAYRTEYPQQGTHQKQQPDLDPTPEGRTSTLSPTHPTFPAQPSGRPTDPAVPPQAPLQEPTEPAAAVHRAASRDAPGPSSSSRAPLPAHQRQMRHPDGEGETFPEGLAPPEATATVGVEGAYDSPHGLPTEAVLATQVKKKKKRKGKKGSRQRETGGENDEGQQEEREEGDRKEHGAD</sequence>
<feature type="compositionally biased region" description="Low complexity" evidence="1">
    <location>
        <begin position="383"/>
        <end position="394"/>
    </location>
</feature>
<feature type="region of interest" description="Disordered" evidence="1">
    <location>
        <begin position="181"/>
        <end position="231"/>
    </location>
</feature>
<reference evidence="3" key="1">
    <citation type="submission" date="2014-11" db="EMBL/GenBank/DDBJ databases">
        <authorList>
            <person name="Otto D Thomas"/>
            <person name="Naeem Raeece"/>
        </authorList>
    </citation>
    <scope>NUCLEOTIDE SEQUENCE</scope>
</reference>
<feature type="transmembrane region" description="Helical" evidence="2">
    <location>
        <begin position="126"/>
        <end position="143"/>
    </location>
</feature>
<name>A0A0G4H9F2_9ALVE</name>
<feature type="compositionally biased region" description="Basic and acidic residues" evidence="1">
    <location>
        <begin position="488"/>
        <end position="497"/>
    </location>
</feature>
<feature type="transmembrane region" description="Helical" evidence="2">
    <location>
        <begin position="83"/>
        <end position="106"/>
    </location>
</feature>
<evidence type="ECO:0000256" key="2">
    <source>
        <dbReference type="SAM" id="Phobius"/>
    </source>
</evidence>
<feature type="region of interest" description="Disordered" evidence="1">
    <location>
        <begin position="244"/>
        <end position="272"/>
    </location>
</feature>
<dbReference type="AlphaFoldDB" id="A0A0G4H9F2"/>
<organism evidence="3">
    <name type="scientific">Chromera velia CCMP2878</name>
    <dbReference type="NCBI Taxonomy" id="1169474"/>
    <lineage>
        <taxon>Eukaryota</taxon>
        <taxon>Sar</taxon>
        <taxon>Alveolata</taxon>
        <taxon>Colpodellida</taxon>
        <taxon>Chromeraceae</taxon>
        <taxon>Chromera</taxon>
    </lineage>
</organism>
<feature type="region of interest" description="Disordered" evidence="1">
    <location>
        <begin position="292"/>
        <end position="497"/>
    </location>
</feature>
<accession>A0A0G4H9F2</accession>
<feature type="compositionally biased region" description="Polar residues" evidence="1">
    <location>
        <begin position="252"/>
        <end position="263"/>
    </location>
</feature>
<keyword evidence="2" id="KW-0472">Membrane</keyword>
<evidence type="ECO:0000313" key="3">
    <source>
        <dbReference type="EMBL" id="CEM40364.1"/>
    </source>
</evidence>
<keyword evidence="2" id="KW-1133">Transmembrane helix</keyword>
<dbReference type="VEuPathDB" id="CryptoDB:Cvel_25260"/>
<gene>
    <name evidence="3" type="ORF">Cvel_25260</name>
</gene>
<feature type="compositionally biased region" description="Polar residues" evidence="1">
    <location>
        <begin position="345"/>
        <end position="354"/>
    </location>
</feature>
<feature type="compositionally biased region" description="Basic residues" evidence="1">
    <location>
        <begin position="457"/>
        <end position="469"/>
    </location>
</feature>
<proteinExistence type="predicted"/>
<feature type="transmembrane region" description="Helical" evidence="2">
    <location>
        <begin position="43"/>
        <end position="62"/>
    </location>
</feature>
<evidence type="ECO:0000256" key="1">
    <source>
        <dbReference type="SAM" id="MobiDB-lite"/>
    </source>
</evidence>
<dbReference type="EMBL" id="CDMZ01002023">
    <property type="protein sequence ID" value="CEM40364.1"/>
    <property type="molecule type" value="Genomic_DNA"/>
</dbReference>
<feature type="compositionally biased region" description="Polar residues" evidence="1">
    <location>
        <begin position="326"/>
        <end position="336"/>
    </location>
</feature>
<evidence type="ECO:0008006" key="4">
    <source>
        <dbReference type="Google" id="ProtNLM"/>
    </source>
</evidence>
<keyword evidence="2" id="KW-0812">Transmembrane</keyword>
<feature type="compositionally biased region" description="Acidic residues" evidence="1">
    <location>
        <begin position="476"/>
        <end position="487"/>
    </location>
</feature>
<feature type="transmembrane region" description="Helical" evidence="2">
    <location>
        <begin position="12"/>
        <end position="31"/>
    </location>
</feature>